<evidence type="ECO:0000256" key="1">
    <source>
        <dbReference type="ARBA" id="ARBA00004141"/>
    </source>
</evidence>
<name>A0ABD7AGI6_9ENTR</name>
<evidence type="ECO:0000256" key="2">
    <source>
        <dbReference type="ARBA" id="ARBA00022692"/>
    </source>
</evidence>
<feature type="transmembrane region" description="Helical" evidence="5">
    <location>
        <begin position="206"/>
        <end position="226"/>
    </location>
</feature>
<dbReference type="AlphaFoldDB" id="A0ABD7AGI6"/>
<evidence type="ECO:0000313" key="6">
    <source>
        <dbReference type="EMBL" id="QLO51764.1"/>
    </source>
</evidence>
<evidence type="ECO:0000256" key="4">
    <source>
        <dbReference type="ARBA" id="ARBA00023136"/>
    </source>
</evidence>
<dbReference type="EMBL" id="CP055315">
    <property type="protein sequence ID" value="QLO51764.1"/>
    <property type="molecule type" value="Genomic_DNA"/>
</dbReference>
<comment type="subcellular location">
    <subcellularLocation>
        <location evidence="1">Membrane</location>
        <topology evidence="1">Multi-pass membrane protein</topology>
    </subcellularLocation>
</comment>
<feature type="transmembrane region" description="Helical" evidence="5">
    <location>
        <begin position="42"/>
        <end position="63"/>
    </location>
</feature>
<feature type="transmembrane region" description="Helical" evidence="5">
    <location>
        <begin position="12"/>
        <end position="30"/>
    </location>
</feature>
<accession>A0ABD7AGI6</accession>
<protein>
    <submittedName>
        <fullName evidence="6">Flippase</fullName>
    </submittedName>
</protein>
<keyword evidence="3 5" id="KW-1133">Transmembrane helix</keyword>
<proteinExistence type="predicted"/>
<feature type="transmembrane region" description="Helical" evidence="5">
    <location>
        <begin position="110"/>
        <end position="129"/>
    </location>
</feature>
<dbReference type="InterPro" id="IPR052556">
    <property type="entry name" value="PolySynth_Transporter"/>
</dbReference>
<dbReference type="PANTHER" id="PTHR43424">
    <property type="entry name" value="LOCUS PUTATIVE PROTEIN 1-RELATED"/>
    <property type="match status" value="1"/>
</dbReference>
<feature type="transmembrane region" description="Helical" evidence="5">
    <location>
        <begin position="399"/>
        <end position="423"/>
    </location>
</feature>
<gene>
    <name evidence="6" type="ORF">HV234_09625</name>
</gene>
<dbReference type="PANTHER" id="PTHR43424:SF1">
    <property type="entry name" value="LOCUS PUTATIVE PROTEIN 1-RELATED"/>
    <property type="match status" value="1"/>
</dbReference>
<evidence type="ECO:0000256" key="5">
    <source>
        <dbReference type="SAM" id="Phobius"/>
    </source>
</evidence>
<feature type="transmembrane region" description="Helical" evidence="5">
    <location>
        <begin position="246"/>
        <end position="268"/>
    </location>
</feature>
<dbReference type="CDD" id="cd13128">
    <property type="entry name" value="MATE_Wzx_like"/>
    <property type="match status" value="1"/>
</dbReference>
<organism evidence="6 7">
    <name type="scientific">Klebsiella grimontii</name>
    <dbReference type="NCBI Taxonomy" id="2058152"/>
    <lineage>
        <taxon>Bacteria</taxon>
        <taxon>Pseudomonadati</taxon>
        <taxon>Pseudomonadota</taxon>
        <taxon>Gammaproteobacteria</taxon>
        <taxon>Enterobacterales</taxon>
        <taxon>Enterobacteriaceae</taxon>
        <taxon>Klebsiella/Raoultella group</taxon>
        <taxon>Klebsiella</taxon>
    </lineage>
</organism>
<reference evidence="7" key="1">
    <citation type="submission" date="2020-06" db="EMBL/GenBank/DDBJ databases">
        <title>REHAB project genomes.</title>
        <authorList>
            <person name="Shaw L.P."/>
        </authorList>
    </citation>
    <scope>NUCLEOTIDE SEQUENCE [LARGE SCALE GENOMIC DNA]</scope>
    <source>
        <strain evidence="7">RHBSTW-00555</strain>
    </source>
</reference>
<feature type="transmembrane region" description="Helical" evidence="5">
    <location>
        <begin position="315"/>
        <end position="339"/>
    </location>
</feature>
<evidence type="ECO:0000256" key="3">
    <source>
        <dbReference type="ARBA" id="ARBA00022989"/>
    </source>
</evidence>
<dbReference type="Pfam" id="PF01943">
    <property type="entry name" value="Polysacc_synt"/>
    <property type="match status" value="1"/>
</dbReference>
<sequence length="428" mass="48248">MKNAGWIFVEKIVRTIITFILFALISRQLGPTETGILNFSQSIVLMLLCITSLGLDSILINDFSKNSSNDDDKILYSTVMLAKFIVSFVVLFISILLINLMDMSFKDKMVFYLSLLGLIFQTQTTFFSYYQAKSKSSIVTLYSLISLIVSSLIKLILIIYKVDVAWYALSYTLDVMISFIIIVNQIKKQGMVISASLFDKKILVSLIKKSYPIVLSSLLVVLYTRLDQFMILKMMGAESLGVFSVAVRISDAYSFVPVAVATSFFPLLAHDNSRNNLKLYFDLVYFSSFFSALLVILFSWMFLEDIFGEAYAGSFSILSVTVFSTVFAVMGGACTNYLITINLTFMRLVRACLGLLINFVLNLIWIPKYGLIGAAYASLISQLFSAFLGNLLNKKTWECFYLQLLSIVTFGIFGATSMVFKIFRNKYD</sequence>
<dbReference type="InterPro" id="IPR002797">
    <property type="entry name" value="Polysacc_synth"/>
</dbReference>
<feature type="transmembrane region" description="Helical" evidence="5">
    <location>
        <begin position="141"/>
        <end position="160"/>
    </location>
</feature>
<keyword evidence="4 5" id="KW-0472">Membrane</keyword>
<feature type="transmembrane region" description="Helical" evidence="5">
    <location>
        <begin position="166"/>
        <end position="186"/>
    </location>
</feature>
<feature type="transmembrane region" description="Helical" evidence="5">
    <location>
        <begin position="280"/>
        <end position="303"/>
    </location>
</feature>
<dbReference type="GO" id="GO:0016020">
    <property type="term" value="C:membrane"/>
    <property type="evidence" value="ECO:0007669"/>
    <property type="project" value="UniProtKB-SubCell"/>
</dbReference>
<keyword evidence="2 5" id="KW-0812">Transmembrane</keyword>
<feature type="transmembrane region" description="Helical" evidence="5">
    <location>
        <begin position="75"/>
        <end position="98"/>
    </location>
</feature>
<dbReference type="Proteomes" id="UP000510937">
    <property type="component" value="Chromosome"/>
</dbReference>
<evidence type="ECO:0000313" key="7">
    <source>
        <dbReference type="Proteomes" id="UP000510937"/>
    </source>
</evidence>